<evidence type="ECO:0000256" key="8">
    <source>
        <dbReference type="SAM" id="MobiDB-lite"/>
    </source>
</evidence>
<dbReference type="PANTHER" id="PTHR13184:SF5">
    <property type="entry name" value="METHYLTRANSFERASE-LIKE PROTEIN 17, MITOCHONDRIAL"/>
    <property type="match status" value="1"/>
</dbReference>
<dbReference type="GO" id="GO:0003735">
    <property type="term" value="F:structural constituent of ribosome"/>
    <property type="evidence" value="ECO:0007669"/>
    <property type="project" value="TreeGrafter"/>
</dbReference>
<keyword evidence="10" id="KW-1185">Reference proteome</keyword>
<comment type="function">
    <text evidence="7">Mitochondrial ribosome (mitoribosome) assembly factor. Binds at the interface of the head and body domains of the mitochondrial small ribosomal subunit (mt-SSU), occluding the mRNA channel and preventing compaction of the head domain towards the body. Probable inactive methyltransferase: retains the characteristic folding and ability to bind S-adenosyl-L-methionine, but it probably lost its methyltransferase activity.</text>
</comment>
<reference evidence="9" key="1">
    <citation type="submission" date="2021-03" db="EMBL/GenBank/DDBJ databases">
        <title>Revisited historic fungal species revealed as producer of novel bioactive compounds through whole genome sequencing and comparative genomics.</title>
        <authorList>
            <person name="Vignolle G.A."/>
            <person name="Hochenegger N."/>
            <person name="Mach R.L."/>
            <person name="Mach-Aigner A.R."/>
            <person name="Javad Rahimi M."/>
            <person name="Salim K.A."/>
            <person name="Chan C.M."/>
            <person name="Lim L.B.L."/>
            <person name="Cai F."/>
            <person name="Druzhinina I.S."/>
            <person name="U'Ren J.M."/>
            <person name="Derntl C."/>
        </authorList>
    </citation>
    <scope>NUCLEOTIDE SEQUENCE</scope>
    <source>
        <strain evidence="9">TUCIM 5799</strain>
    </source>
</reference>
<dbReference type="InterPro" id="IPR052571">
    <property type="entry name" value="Mt_RNA_Methyltransferase"/>
</dbReference>
<evidence type="ECO:0000256" key="4">
    <source>
        <dbReference type="ARBA" id="ARBA00023004"/>
    </source>
</evidence>
<evidence type="ECO:0000313" key="10">
    <source>
        <dbReference type="Proteomes" id="UP000829685"/>
    </source>
</evidence>
<evidence type="ECO:0000256" key="1">
    <source>
        <dbReference type="ARBA" id="ARBA00004173"/>
    </source>
</evidence>
<feature type="compositionally biased region" description="Low complexity" evidence="8">
    <location>
        <begin position="66"/>
        <end position="76"/>
    </location>
</feature>
<dbReference type="Proteomes" id="UP000829685">
    <property type="component" value="Unassembled WGS sequence"/>
</dbReference>
<evidence type="ECO:0000256" key="5">
    <source>
        <dbReference type="ARBA" id="ARBA00023014"/>
    </source>
</evidence>
<evidence type="ECO:0000256" key="6">
    <source>
        <dbReference type="ARBA" id="ARBA00023128"/>
    </source>
</evidence>
<organism evidence="9 10">
    <name type="scientific">Neoarthrinium moseri</name>
    <dbReference type="NCBI Taxonomy" id="1658444"/>
    <lineage>
        <taxon>Eukaryota</taxon>
        <taxon>Fungi</taxon>
        <taxon>Dikarya</taxon>
        <taxon>Ascomycota</taxon>
        <taxon>Pezizomycotina</taxon>
        <taxon>Sordariomycetes</taxon>
        <taxon>Xylariomycetidae</taxon>
        <taxon>Amphisphaeriales</taxon>
        <taxon>Apiosporaceae</taxon>
        <taxon>Neoarthrinium</taxon>
    </lineage>
</organism>
<feature type="region of interest" description="Disordered" evidence="8">
    <location>
        <begin position="225"/>
        <end position="261"/>
    </location>
</feature>
<dbReference type="Pfam" id="PF09243">
    <property type="entry name" value="Rsm22"/>
    <property type="match status" value="1"/>
</dbReference>
<protein>
    <submittedName>
        <fullName evidence="9">Uncharacterized protein</fullName>
    </submittedName>
</protein>
<evidence type="ECO:0000256" key="7">
    <source>
        <dbReference type="ARBA" id="ARBA00045681"/>
    </source>
</evidence>
<dbReference type="SUPFAM" id="SSF53335">
    <property type="entry name" value="S-adenosyl-L-methionine-dependent methyltransferases"/>
    <property type="match status" value="1"/>
</dbReference>
<name>A0A9P9WA29_9PEZI</name>
<comment type="caution">
    <text evidence="9">The sequence shown here is derived from an EMBL/GenBank/DDBJ whole genome shotgun (WGS) entry which is preliminary data.</text>
</comment>
<dbReference type="InterPro" id="IPR029063">
    <property type="entry name" value="SAM-dependent_MTases_sf"/>
</dbReference>
<keyword evidence="2" id="KW-0479">Metal-binding</keyword>
<evidence type="ECO:0000313" key="9">
    <source>
        <dbReference type="EMBL" id="KAI1853911.1"/>
    </source>
</evidence>
<dbReference type="InterPro" id="IPR015324">
    <property type="entry name" value="Ribosomal_Rsm22-like"/>
</dbReference>
<keyword evidence="5" id="KW-0411">Iron-sulfur</keyword>
<dbReference type="AlphaFoldDB" id="A0A9P9WA29"/>
<dbReference type="GO" id="GO:0005763">
    <property type="term" value="C:mitochondrial small ribosomal subunit"/>
    <property type="evidence" value="ECO:0007669"/>
    <property type="project" value="TreeGrafter"/>
</dbReference>
<dbReference type="GO" id="GO:0006412">
    <property type="term" value="P:translation"/>
    <property type="evidence" value="ECO:0007669"/>
    <property type="project" value="InterPro"/>
</dbReference>
<proteinExistence type="predicted"/>
<feature type="compositionally biased region" description="Acidic residues" evidence="8">
    <location>
        <begin position="232"/>
        <end position="261"/>
    </location>
</feature>
<sequence>MLSASKVPRACPSCRARLLSLFENGFTNPAARPQRTLVPGFRHKQSLARGTPRPFSTALRRHQDAAAEPSPESASPKPQDIELIVRQAKHQFGNTLPKGYLTEEELQLYTRYYGAPLRETRPEDVGMPIDKALLQETHKYVLLKNKNMLLQENETGELEEVQYYVPQLPETANAAETDAEPAATGLVADDSELPSDAGIDYIKAIAKNQREFNALMTLQRDFEKASLRPAEEEQEDLDEEEEPAEEQDEVDEDEEQEDEGEPDAILAGEVAERDRVHQLSQLGQWRTNPSTLHLPKAEFVAPIHALLGRTDIKHVKEAAENAFGGRGLPHSVATPHSGRSSGQKPIPMEAGHSKMSEIEADAYIATNLPGMYASTMGVLVEVRKRMGPEWIQGLLSRNKGEGPRMLDVGAGGAACAAWERVLQTEWDLLHGPESSKALMGPPGKKTVVVGSDHLRHRISRFLNNTTFLPRLPDYLHSGDHPQKMADSQLPTPRKVFDVIIASHQMMPLKEGYKRKTFIDNLWEMLSPDGGILILLEKGHPRGFEAVADVRQRLLDEFIECPTSDPQPEILEPENRRIREPGMIIAPCTNHKKCPMYLTPGLAHGRKDFCRFSQRFIRPPFLQRVLEAAHRNHEDVDFSFVAIQRGVTSTSPTPLPTEKGRDASDAAFEGYEHSAEPPNLLSLPRTVLPPLKRTGHVTLDMCTPAGTIERWTVPKSFSRQAYHDARKAQWGDLWALGAKTRVVRPVRLGKGGVAPNDGGVRARRAAEAAKFKGSKVVSLDADAGGIYKANEKGGVSGGNLLSGRGRVPTERRTKGGKKVRQRRVQDLMDDM</sequence>
<dbReference type="EMBL" id="JAFIMR010000055">
    <property type="protein sequence ID" value="KAI1853911.1"/>
    <property type="molecule type" value="Genomic_DNA"/>
</dbReference>
<keyword evidence="3" id="KW-0809">Transit peptide</keyword>
<gene>
    <name evidence="9" type="ORF">JX265_012596</name>
</gene>
<comment type="subcellular location">
    <subcellularLocation>
        <location evidence="1">Mitochondrion</location>
    </subcellularLocation>
</comment>
<feature type="region of interest" description="Disordered" evidence="8">
    <location>
        <begin position="324"/>
        <end position="346"/>
    </location>
</feature>
<dbReference type="GO" id="GO:0046872">
    <property type="term" value="F:metal ion binding"/>
    <property type="evidence" value="ECO:0007669"/>
    <property type="project" value="UniProtKB-KW"/>
</dbReference>
<dbReference type="GO" id="GO:0051536">
    <property type="term" value="F:iron-sulfur cluster binding"/>
    <property type="evidence" value="ECO:0007669"/>
    <property type="project" value="UniProtKB-KW"/>
</dbReference>
<keyword evidence="4" id="KW-0408">Iron</keyword>
<evidence type="ECO:0000256" key="2">
    <source>
        <dbReference type="ARBA" id="ARBA00022723"/>
    </source>
</evidence>
<evidence type="ECO:0000256" key="3">
    <source>
        <dbReference type="ARBA" id="ARBA00022946"/>
    </source>
</evidence>
<keyword evidence="6" id="KW-0496">Mitochondrion</keyword>
<feature type="region of interest" description="Disordered" evidence="8">
    <location>
        <begin position="796"/>
        <end position="830"/>
    </location>
</feature>
<accession>A0A9P9WA29</accession>
<dbReference type="GO" id="GO:0008168">
    <property type="term" value="F:methyltransferase activity"/>
    <property type="evidence" value="ECO:0007669"/>
    <property type="project" value="InterPro"/>
</dbReference>
<dbReference type="PANTHER" id="PTHR13184">
    <property type="entry name" value="37S RIBOSOMAL PROTEIN S22"/>
    <property type="match status" value="1"/>
</dbReference>
<feature type="region of interest" description="Disordered" evidence="8">
    <location>
        <begin position="41"/>
        <end position="78"/>
    </location>
</feature>